<name>A0A094PVJ7_9ZZZZ</name>
<dbReference type="Pfam" id="PF01596">
    <property type="entry name" value="Methyltransf_3"/>
    <property type="match status" value="1"/>
</dbReference>
<dbReference type="InterPro" id="IPR029063">
    <property type="entry name" value="SAM-dependent_MTases_sf"/>
</dbReference>
<dbReference type="AlphaFoldDB" id="A0A094PVJ7"/>
<evidence type="ECO:0000313" key="4">
    <source>
        <dbReference type="EMBL" id="KGA15167.1"/>
    </source>
</evidence>
<evidence type="ECO:0008006" key="5">
    <source>
        <dbReference type="Google" id="ProtNLM"/>
    </source>
</evidence>
<evidence type="ECO:0000256" key="2">
    <source>
        <dbReference type="ARBA" id="ARBA00022679"/>
    </source>
</evidence>
<protein>
    <recommendedName>
        <fullName evidence="5">O-methyltransferase</fullName>
    </recommendedName>
</protein>
<dbReference type="InterPro" id="IPR002935">
    <property type="entry name" value="SAM_O-MeTrfase"/>
</dbReference>
<dbReference type="PROSITE" id="PS51682">
    <property type="entry name" value="SAM_OMT_I"/>
    <property type="match status" value="1"/>
</dbReference>
<comment type="caution">
    <text evidence="4">The sequence shown here is derived from an EMBL/GenBank/DDBJ whole genome shotgun (WGS) entry which is preliminary data.</text>
</comment>
<gene>
    <name evidence="4" type="ORF">GM50_17950</name>
</gene>
<dbReference type="GO" id="GO:0008171">
    <property type="term" value="F:O-methyltransferase activity"/>
    <property type="evidence" value="ECO:0007669"/>
    <property type="project" value="InterPro"/>
</dbReference>
<proteinExistence type="predicted"/>
<organism evidence="4">
    <name type="scientific">freshwater metagenome</name>
    <dbReference type="NCBI Taxonomy" id="449393"/>
    <lineage>
        <taxon>unclassified sequences</taxon>
        <taxon>metagenomes</taxon>
        <taxon>ecological metagenomes</taxon>
    </lineage>
</organism>
<keyword evidence="1" id="KW-0489">Methyltransferase</keyword>
<dbReference type="InterPro" id="IPR050362">
    <property type="entry name" value="Cation-dep_OMT"/>
</dbReference>
<keyword evidence="3" id="KW-0949">S-adenosyl-L-methionine</keyword>
<sequence length="214" mass="23341">MDYLIVMRVDPHTFAENFIPEDHFKSLARARGVELGTVDTTPGSGAFLKYLASTLKAQSVVEVGTGSGVGSLWLFDGMLPSGTLTSIDDEMEHSQIAKLAFSDADIPQSRYRLITNSVLDVISKLTDRAYDMVVIRHNPEDLSYIINEAQRILRSGGALVIDNYYGGGKVCDAAQRDPRTVALRDAGKIIKNDTDHWVSSLIPVGDGLLIATKL</sequence>
<accession>A0A094PVJ7</accession>
<dbReference type="SUPFAM" id="SSF53335">
    <property type="entry name" value="S-adenosyl-L-methionine-dependent methyltransferases"/>
    <property type="match status" value="1"/>
</dbReference>
<evidence type="ECO:0000256" key="3">
    <source>
        <dbReference type="ARBA" id="ARBA00022691"/>
    </source>
</evidence>
<dbReference type="PANTHER" id="PTHR10509:SF85">
    <property type="entry name" value="O-METHYLTRANSFERASE RV1220C-RELATED"/>
    <property type="match status" value="1"/>
</dbReference>
<keyword evidence="2" id="KW-0808">Transferase</keyword>
<dbReference type="GO" id="GO:0008757">
    <property type="term" value="F:S-adenosylmethionine-dependent methyltransferase activity"/>
    <property type="evidence" value="ECO:0007669"/>
    <property type="project" value="TreeGrafter"/>
</dbReference>
<dbReference type="EMBL" id="JNSK01000104">
    <property type="protein sequence ID" value="KGA15167.1"/>
    <property type="molecule type" value="Genomic_DNA"/>
</dbReference>
<dbReference type="PANTHER" id="PTHR10509">
    <property type="entry name" value="O-METHYLTRANSFERASE-RELATED"/>
    <property type="match status" value="1"/>
</dbReference>
<dbReference type="GO" id="GO:0032259">
    <property type="term" value="P:methylation"/>
    <property type="evidence" value="ECO:0007669"/>
    <property type="project" value="UniProtKB-KW"/>
</dbReference>
<evidence type="ECO:0000256" key="1">
    <source>
        <dbReference type="ARBA" id="ARBA00022603"/>
    </source>
</evidence>
<dbReference type="CDD" id="cd02440">
    <property type="entry name" value="AdoMet_MTases"/>
    <property type="match status" value="1"/>
</dbReference>
<dbReference type="Gene3D" id="3.40.50.150">
    <property type="entry name" value="Vaccinia Virus protein VP39"/>
    <property type="match status" value="1"/>
</dbReference>
<reference evidence="4" key="1">
    <citation type="submission" date="2014-05" db="EMBL/GenBank/DDBJ databases">
        <title>Key roles for freshwater Actinobacteria revealed by deep metagenomic sequencing.</title>
        <authorList>
            <person name="Ghai R."/>
            <person name="Mizuno C.M."/>
            <person name="Picazo A."/>
            <person name="Camacho A."/>
            <person name="Rodriguez-Valera F."/>
        </authorList>
    </citation>
    <scope>NUCLEOTIDE SEQUENCE</scope>
</reference>